<evidence type="ECO:0000313" key="4">
    <source>
        <dbReference type="Proteomes" id="UP000236725"/>
    </source>
</evidence>
<evidence type="ECO:0000256" key="1">
    <source>
        <dbReference type="PROSITE-ProRule" id="PRU00409"/>
    </source>
</evidence>
<name>A0A8G2F239_9BACT</name>
<sequence length="417" mass="47901">MKPSSQQDGFVILSAMTRKIHYFNPGHETAILLGTENYTPPANVQRMTKELAFLPAWYANPEDYVLIDEINSLHFLSLQPEVFHPFATPVIPKEINKFISSSEKTEAAPWGLSPHSIQLFEKLKKKFALNIAVPSWKEEYKRLAGRQTAAECLEMLRNLLPGISIPSTPAFCTQIDEIKKHLTLHHAPFILKTPYSSSGRGLHWINRPELTDKDKAWINGAFNKQRTISIEYGLDKVQDFAMEFYSDGKGTVEYKGLSVFNTEEKGSYSGNILQNQEDMRALLCRYSDKDKFQQIQNAVCLALQKIYGNIYTGYLGVDMLVYKEKNGSYSIHPCIEINMRYTMGMVAIRLFEKYIDFKKKGDFCITYNHQIGEAYENHHFMEKAYPLKLENGKITEGYLSLCPVTKETRYRAYILMT</sequence>
<accession>A0A8G2F239</accession>
<dbReference type="EMBL" id="FNVS01000015">
    <property type="protein sequence ID" value="SEG11094.1"/>
    <property type="molecule type" value="Genomic_DNA"/>
</dbReference>
<feature type="domain" description="ATP-grasp" evidence="2">
    <location>
        <begin position="157"/>
        <end position="366"/>
    </location>
</feature>
<reference evidence="3 4" key="1">
    <citation type="submission" date="2016-10" db="EMBL/GenBank/DDBJ databases">
        <authorList>
            <person name="Varghese N."/>
            <person name="Submissions S."/>
        </authorList>
    </citation>
    <scope>NUCLEOTIDE SEQUENCE [LARGE SCALE GENOMIC DNA]</scope>
    <source>
        <strain evidence="3 4">DSM 29073</strain>
    </source>
</reference>
<dbReference type="AlphaFoldDB" id="A0A8G2F239"/>
<gene>
    <name evidence="3" type="ORF">SAMN05444001_11533</name>
</gene>
<dbReference type="GO" id="GO:0005524">
    <property type="term" value="F:ATP binding"/>
    <property type="evidence" value="ECO:0007669"/>
    <property type="project" value="UniProtKB-UniRule"/>
</dbReference>
<keyword evidence="1" id="KW-0067">ATP-binding</keyword>
<dbReference type="SUPFAM" id="SSF56059">
    <property type="entry name" value="Glutathione synthetase ATP-binding domain-like"/>
    <property type="match status" value="1"/>
</dbReference>
<dbReference type="InterPro" id="IPR011761">
    <property type="entry name" value="ATP-grasp"/>
</dbReference>
<comment type="caution">
    <text evidence="3">The sequence shown here is derived from an EMBL/GenBank/DDBJ whole genome shotgun (WGS) entry which is preliminary data.</text>
</comment>
<evidence type="ECO:0000313" key="3">
    <source>
        <dbReference type="EMBL" id="SEG11094.1"/>
    </source>
</evidence>
<evidence type="ECO:0000259" key="2">
    <source>
        <dbReference type="PROSITE" id="PS50975"/>
    </source>
</evidence>
<dbReference type="GO" id="GO:0046872">
    <property type="term" value="F:metal ion binding"/>
    <property type="evidence" value="ECO:0007669"/>
    <property type="project" value="InterPro"/>
</dbReference>
<keyword evidence="1" id="KW-0547">Nucleotide-binding</keyword>
<proteinExistence type="predicted"/>
<organism evidence="3 4">
    <name type="scientific">Parabacteroides chinchillae</name>
    <dbReference type="NCBI Taxonomy" id="871327"/>
    <lineage>
        <taxon>Bacteria</taxon>
        <taxon>Pseudomonadati</taxon>
        <taxon>Bacteroidota</taxon>
        <taxon>Bacteroidia</taxon>
        <taxon>Bacteroidales</taxon>
        <taxon>Tannerellaceae</taxon>
        <taxon>Parabacteroides</taxon>
    </lineage>
</organism>
<protein>
    <recommendedName>
        <fullName evidence="2">ATP-grasp domain-containing protein</fullName>
    </recommendedName>
</protein>
<dbReference type="PROSITE" id="PS50975">
    <property type="entry name" value="ATP_GRASP"/>
    <property type="match status" value="1"/>
</dbReference>
<dbReference type="Proteomes" id="UP000236725">
    <property type="component" value="Unassembled WGS sequence"/>
</dbReference>
<keyword evidence="4" id="KW-1185">Reference proteome</keyword>
<dbReference type="RefSeq" id="WP_394340852.1">
    <property type="nucleotide sequence ID" value="NZ_FNVS01000015.1"/>
</dbReference>